<evidence type="ECO:0000256" key="2">
    <source>
        <dbReference type="ARBA" id="ARBA00022723"/>
    </source>
</evidence>
<dbReference type="AlphaFoldDB" id="A0A2P4XVG5"/>
<dbReference type="InterPro" id="IPR052035">
    <property type="entry name" value="ZnF_BED_domain_contain"/>
</dbReference>
<reference evidence="7 8" key="1">
    <citation type="journal article" date="2017" name="Genome Biol. Evol.">
        <title>Phytophthora megakarya and P. palmivora, closely related causal agents of cacao black pod rot, underwent increases in genome sizes and gene numbers by different mechanisms.</title>
        <authorList>
            <person name="Ali S.S."/>
            <person name="Shao J."/>
            <person name="Lary D.J."/>
            <person name="Kronmiller B."/>
            <person name="Shen D."/>
            <person name="Strem M.D."/>
            <person name="Amoako-Attah I."/>
            <person name="Akrofi A.Y."/>
            <person name="Begoude B.A."/>
            <person name="Ten Hoopen G.M."/>
            <person name="Coulibaly K."/>
            <person name="Kebe B.I."/>
            <person name="Melnick R.L."/>
            <person name="Guiltinan M.J."/>
            <person name="Tyler B.M."/>
            <person name="Meinhardt L.W."/>
            <person name="Bailey B.A."/>
        </authorList>
    </citation>
    <scope>NUCLEOTIDE SEQUENCE [LARGE SCALE GENOMIC DNA]</scope>
    <source>
        <strain evidence="8">sbr112.9</strain>
    </source>
</reference>
<keyword evidence="8" id="KW-1185">Reference proteome</keyword>
<keyword evidence="5" id="KW-0539">Nucleus</keyword>
<dbReference type="PANTHER" id="PTHR46481:SF10">
    <property type="entry name" value="ZINC FINGER BED DOMAIN-CONTAINING PROTEIN 39"/>
    <property type="match status" value="1"/>
</dbReference>
<comment type="caution">
    <text evidence="7">The sequence shown here is derived from an EMBL/GenBank/DDBJ whole genome shotgun (WGS) entry which is preliminary data.</text>
</comment>
<sequence>MKTLIYVMVKHQVAKDMILSLNFKAMVVQPLNPCGNWAALLTHDVITPQRGNSKQSTRCTYSGRHGKTPRSAHKEISSQITQRGGEENTPYNTRLEYKCSTHSRTRSGHVEKKTPRQSQGLQKKKTPRSSHSEHNQVTDTGSNQTAAVPRRVLFDMHKKRKPHHWRLCSLHISDHSTLDAHFTTSAILKSSVYRECYEPYGEITRKGTQAGCCLKKQLAEKSKFKLLFTKTSIQCQKRSSFGVRATADEQDRCDKLAAIWIAKSSWPFTIVNDKYFRKYSRKMNSVQGYVRVIKPWKVREDVETIAGELRDTLKAKIGLECVYYSASTDIWTSQSQRGFISFTLHYLGEELKMYSWVLKVKVLPGKHDALIMEVNLDALHVLWIHKQVPKSGGVAEFDEEESTAADEKLKDKCESAITLYLGDAQGTPVTTNPLKWWTKERRGKPPL</sequence>
<evidence type="ECO:0000256" key="5">
    <source>
        <dbReference type="ARBA" id="ARBA00023242"/>
    </source>
</evidence>
<dbReference type="GO" id="GO:0008270">
    <property type="term" value="F:zinc ion binding"/>
    <property type="evidence" value="ECO:0007669"/>
    <property type="project" value="UniProtKB-KW"/>
</dbReference>
<dbReference type="Proteomes" id="UP000237271">
    <property type="component" value="Unassembled WGS sequence"/>
</dbReference>
<feature type="region of interest" description="Disordered" evidence="6">
    <location>
        <begin position="49"/>
        <end position="148"/>
    </location>
</feature>
<dbReference type="OrthoDB" id="1607513at2759"/>
<evidence type="ECO:0000313" key="7">
    <source>
        <dbReference type="EMBL" id="POM69541.1"/>
    </source>
</evidence>
<feature type="compositionally biased region" description="Polar residues" evidence="6">
    <location>
        <begin position="49"/>
        <end position="60"/>
    </location>
</feature>
<dbReference type="EMBL" id="NCKW01007851">
    <property type="protein sequence ID" value="POM69541.1"/>
    <property type="molecule type" value="Genomic_DNA"/>
</dbReference>
<keyword evidence="4" id="KW-0862">Zinc</keyword>
<dbReference type="GO" id="GO:0005634">
    <property type="term" value="C:nucleus"/>
    <property type="evidence" value="ECO:0007669"/>
    <property type="project" value="UniProtKB-SubCell"/>
</dbReference>
<comment type="subcellular location">
    <subcellularLocation>
        <location evidence="1">Nucleus</location>
    </subcellularLocation>
</comment>
<organism evidence="7 8">
    <name type="scientific">Phytophthora palmivora</name>
    <dbReference type="NCBI Taxonomy" id="4796"/>
    <lineage>
        <taxon>Eukaryota</taxon>
        <taxon>Sar</taxon>
        <taxon>Stramenopiles</taxon>
        <taxon>Oomycota</taxon>
        <taxon>Peronosporomycetes</taxon>
        <taxon>Peronosporales</taxon>
        <taxon>Peronosporaceae</taxon>
        <taxon>Phytophthora</taxon>
    </lineage>
</organism>
<gene>
    <name evidence="7" type="ORF">PHPALM_14161</name>
</gene>
<evidence type="ECO:0000256" key="1">
    <source>
        <dbReference type="ARBA" id="ARBA00004123"/>
    </source>
</evidence>
<evidence type="ECO:0000313" key="8">
    <source>
        <dbReference type="Proteomes" id="UP000237271"/>
    </source>
</evidence>
<evidence type="ECO:0000256" key="3">
    <source>
        <dbReference type="ARBA" id="ARBA00022771"/>
    </source>
</evidence>
<keyword evidence="2" id="KW-0479">Metal-binding</keyword>
<keyword evidence="3" id="KW-0863">Zinc-finger</keyword>
<evidence type="ECO:0000256" key="6">
    <source>
        <dbReference type="SAM" id="MobiDB-lite"/>
    </source>
</evidence>
<evidence type="ECO:0000256" key="4">
    <source>
        <dbReference type="ARBA" id="ARBA00022833"/>
    </source>
</evidence>
<proteinExistence type="predicted"/>
<protein>
    <submittedName>
        <fullName evidence="7">Uncharacterized protein</fullName>
    </submittedName>
</protein>
<accession>A0A2P4XVG5</accession>
<feature type="compositionally biased region" description="Polar residues" evidence="6">
    <location>
        <begin position="137"/>
        <end position="146"/>
    </location>
</feature>
<name>A0A2P4XVG5_9STRA</name>
<dbReference type="PANTHER" id="PTHR46481">
    <property type="entry name" value="ZINC FINGER BED DOMAIN-CONTAINING PROTEIN 4"/>
    <property type="match status" value="1"/>
</dbReference>